<keyword evidence="1" id="KW-0645">Protease</keyword>
<evidence type="ECO:0000256" key="8">
    <source>
        <dbReference type="ARBA" id="ARBA00023268"/>
    </source>
</evidence>
<organism evidence="10 11">
    <name type="scientific">Thelohanellus kitauei</name>
    <name type="common">Myxosporean</name>
    <dbReference type="NCBI Taxonomy" id="669202"/>
    <lineage>
        <taxon>Eukaryota</taxon>
        <taxon>Metazoa</taxon>
        <taxon>Cnidaria</taxon>
        <taxon>Myxozoa</taxon>
        <taxon>Myxosporea</taxon>
        <taxon>Bivalvulida</taxon>
        <taxon>Platysporina</taxon>
        <taxon>Myxobolidae</taxon>
        <taxon>Thelohanellus</taxon>
    </lineage>
</organism>
<sequence length="427" mass="48319">MEHMGIVRRSNSPWASPLHMVPKDSDNWRPCGDYRLLNDATVPDRYPIPHIQDFSATLAGAKIFSKIDLKRGYHQIPIFESDIPKTAVITPFGLFEFLRMPFGLKNAGQTFQRLMDKVCQDLDFVYVYLDDILVFSNSHHEHIRHIRLIFERLSNSGLVINVEKCKFGLPSIDFLGYSVSREGIRPLLEKIDIIHEFPKPSTRRQLMEFNGMVNHYHRFIPSLATIMKPLFNSLRTKTKEIIWSDDMNSAFDEVKKALSNATLLTYPHTGAPLALTVDASMVAIGAVLEQYVDDIWQPIGFFSRQLKPANRNTTLLGRTLVDGCRKGLQPPYQGPFKVLEFGPKAFKIDLHGRTESVSIDRLKIAHIDPAVNFVPPPIRRRGRPPKFKQQTASLKADRVTLPAVTDAIYGAKGGSVEDHTGSRTTTN</sequence>
<evidence type="ECO:0000256" key="1">
    <source>
        <dbReference type="ARBA" id="ARBA00022670"/>
    </source>
</evidence>
<accession>A0A0C2MWX9</accession>
<proteinExistence type="predicted"/>
<name>A0A0C2MWX9_THEKT</name>
<dbReference type="EMBL" id="JWZT01001610">
    <property type="protein sequence ID" value="KII71861.1"/>
    <property type="molecule type" value="Genomic_DNA"/>
</dbReference>
<keyword evidence="5" id="KW-0255">Endonuclease</keyword>
<protein>
    <submittedName>
        <fullName evidence="10">Transposon Ty3-G Gag-Pol polyprotein</fullName>
    </submittedName>
</protein>
<dbReference type="GO" id="GO:0003964">
    <property type="term" value="F:RNA-directed DNA polymerase activity"/>
    <property type="evidence" value="ECO:0007669"/>
    <property type="project" value="UniProtKB-KW"/>
</dbReference>
<dbReference type="InterPro" id="IPR050951">
    <property type="entry name" value="Retrovirus_Pol_polyprotein"/>
</dbReference>
<evidence type="ECO:0000256" key="4">
    <source>
        <dbReference type="ARBA" id="ARBA00022722"/>
    </source>
</evidence>
<evidence type="ECO:0000256" key="3">
    <source>
        <dbReference type="ARBA" id="ARBA00022695"/>
    </source>
</evidence>
<evidence type="ECO:0000313" key="10">
    <source>
        <dbReference type="EMBL" id="KII71861.1"/>
    </source>
</evidence>
<keyword evidence="2" id="KW-0808">Transferase</keyword>
<reference evidence="10 11" key="1">
    <citation type="journal article" date="2014" name="Genome Biol. Evol.">
        <title>The genome of the myxosporean Thelohanellus kitauei shows adaptations to nutrient acquisition within its fish host.</title>
        <authorList>
            <person name="Yang Y."/>
            <person name="Xiong J."/>
            <person name="Zhou Z."/>
            <person name="Huo F."/>
            <person name="Miao W."/>
            <person name="Ran C."/>
            <person name="Liu Y."/>
            <person name="Zhang J."/>
            <person name="Feng J."/>
            <person name="Wang M."/>
            <person name="Wang M."/>
            <person name="Wang L."/>
            <person name="Yao B."/>
        </authorList>
    </citation>
    <scope>NUCLEOTIDE SEQUENCE [LARGE SCALE GENOMIC DNA]</scope>
    <source>
        <strain evidence="10">Wuqing</strain>
    </source>
</reference>
<keyword evidence="3" id="KW-0548">Nucleotidyltransferase</keyword>
<dbReference type="PANTHER" id="PTHR37984">
    <property type="entry name" value="PROTEIN CBG26694"/>
    <property type="match status" value="1"/>
</dbReference>
<dbReference type="InterPro" id="IPR041577">
    <property type="entry name" value="RT_RNaseH_2"/>
</dbReference>
<dbReference type="Gene3D" id="3.10.10.10">
    <property type="entry name" value="HIV Type 1 Reverse Transcriptase, subunit A, domain 1"/>
    <property type="match status" value="1"/>
</dbReference>
<dbReference type="PROSITE" id="PS50878">
    <property type="entry name" value="RT_POL"/>
    <property type="match status" value="1"/>
</dbReference>
<evidence type="ECO:0000256" key="5">
    <source>
        <dbReference type="ARBA" id="ARBA00022759"/>
    </source>
</evidence>
<dbReference type="Gene3D" id="3.30.70.270">
    <property type="match status" value="2"/>
</dbReference>
<dbReference type="Pfam" id="PF17919">
    <property type="entry name" value="RT_RNaseH_2"/>
    <property type="match status" value="1"/>
</dbReference>
<dbReference type="OrthoDB" id="116078at2759"/>
<evidence type="ECO:0000256" key="6">
    <source>
        <dbReference type="ARBA" id="ARBA00022801"/>
    </source>
</evidence>
<dbReference type="InterPro" id="IPR000477">
    <property type="entry name" value="RT_dom"/>
</dbReference>
<dbReference type="SUPFAM" id="SSF56672">
    <property type="entry name" value="DNA/RNA polymerases"/>
    <property type="match status" value="1"/>
</dbReference>
<gene>
    <name evidence="10" type="ORF">RF11_01406</name>
</gene>
<dbReference type="GO" id="GO:0004519">
    <property type="term" value="F:endonuclease activity"/>
    <property type="evidence" value="ECO:0007669"/>
    <property type="project" value="UniProtKB-KW"/>
</dbReference>
<dbReference type="PANTHER" id="PTHR37984:SF5">
    <property type="entry name" value="PROTEIN NYNRIN-LIKE"/>
    <property type="match status" value="1"/>
</dbReference>
<dbReference type="GO" id="GO:0006508">
    <property type="term" value="P:proteolysis"/>
    <property type="evidence" value="ECO:0007669"/>
    <property type="project" value="UniProtKB-KW"/>
</dbReference>
<dbReference type="FunFam" id="3.30.70.270:FF:000020">
    <property type="entry name" value="Transposon Tf2-6 polyprotein-like Protein"/>
    <property type="match status" value="1"/>
</dbReference>
<dbReference type="CDD" id="cd01647">
    <property type="entry name" value="RT_LTR"/>
    <property type="match status" value="1"/>
</dbReference>
<dbReference type="GO" id="GO:0008233">
    <property type="term" value="F:peptidase activity"/>
    <property type="evidence" value="ECO:0007669"/>
    <property type="project" value="UniProtKB-KW"/>
</dbReference>
<keyword evidence="7" id="KW-0695">RNA-directed DNA polymerase</keyword>
<dbReference type="OMA" id="NSHHEHI"/>
<dbReference type="Pfam" id="PF00078">
    <property type="entry name" value="RVT_1"/>
    <property type="match status" value="1"/>
</dbReference>
<dbReference type="AlphaFoldDB" id="A0A0C2MWX9"/>
<feature type="domain" description="Reverse transcriptase" evidence="9">
    <location>
        <begin position="2"/>
        <end position="179"/>
    </location>
</feature>
<dbReference type="InterPro" id="IPR043128">
    <property type="entry name" value="Rev_trsase/Diguanyl_cyclase"/>
</dbReference>
<evidence type="ECO:0000256" key="2">
    <source>
        <dbReference type="ARBA" id="ARBA00022679"/>
    </source>
</evidence>
<keyword evidence="4" id="KW-0540">Nuclease</keyword>
<evidence type="ECO:0000259" key="9">
    <source>
        <dbReference type="PROSITE" id="PS50878"/>
    </source>
</evidence>
<evidence type="ECO:0000313" key="11">
    <source>
        <dbReference type="Proteomes" id="UP000031668"/>
    </source>
</evidence>
<keyword evidence="6" id="KW-0378">Hydrolase</keyword>
<dbReference type="InterPro" id="IPR043502">
    <property type="entry name" value="DNA/RNA_pol_sf"/>
</dbReference>
<dbReference type="FunFam" id="3.10.10.10:FF:000007">
    <property type="entry name" value="Retrovirus-related Pol polyprotein from transposon 17.6-like Protein"/>
    <property type="match status" value="1"/>
</dbReference>
<keyword evidence="8" id="KW-0511">Multifunctional enzyme</keyword>
<evidence type="ECO:0000256" key="7">
    <source>
        <dbReference type="ARBA" id="ARBA00022918"/>
    </source>
</evidence>
<dbReference type="Proteomes" id="UP000031668">
    <property type="component" value="Unassembled WGS sequence"/>
</dbReference>
<keyword evidence="11" id="KW-1185">Reference proteome</keyword>
<comment type="caution">
    <text evidence="10">The sequence shown here is derived from an EMBL/GenBank/DDBJ whole genome shotgun (WGS) entry which is preliminary data.</text>
</comment>